<keyword evidence="4" id="KW-0804">Transcription</keyword>
<comment type="subcellular location">
    <subcellularLocation>
        <location evidence="1">Nucleus</location>
    </subcellularLocation>
</comment>
<reference evidence="8" key="1">
    <citation type="journal article" date="2020" name="Stud. Mycol.">
        <title>101 Dothideomycetes genomes: a test case for predicting lifestyles and emergence of pathogens.</title>
        <authorList>
            <person name="Haridas S."/>
            <person name="Albert R."/>
            <person name="Binder M."/>
            <person name="Bloem J."/>
            <person name="Labutti K."/>
            <person name="Salamov A."/>
            <person name="Andreopoulos B."/>
            <person name="Baker S."/>
            <person name="Barry K."/>
            <person name="Bills G."/>
            <person name="Bluhm B."/>
            <person name="Cannon C."/>
            <person name="Castanera R."/>
            <person name="Culley D."/>
            <person name="Daum C."/>
            <person name="Ezra D."/>
            <person name="Gonzalez J."/>
            <person name="Henrissat B."/>
            <person name="Kuo A."/>
            <person name="Liang C."/>
            <person name="Lipzen A."/>
            <person name="Lutzoni F."/>
            <person name="Magnuson J."/>
            <person name="Mondo S."/>
            <person name="Nolan M."/>
            <person name="Ohm R."/>
            <person name="Pangilinan J."/>
            <person name="Park H.-J."/>
            <person name="Ramirez L."/>
            <person name="Alfaro M."/>
            <person name="Sun H."/>
            <person name="Tritt A."/>
            <person name="Yoshinaga Y."/>
            <person name="Zwiers L.-H."/>
            <person name="Turgeon B."/>
            <person name="Goodwin S."/>
            <person name="Spatafora J."/>
            <person name="Crous P."/>
            <person name="Grigoriev I."/>
        </authorList>
    </citation>
    <scope>NUCLEOTIDE SEQUENCE</scope>
    <source>
        <strain evidence="8">CBS 101060</strain>
    </source>
</reference>
<feature type="region of interest" description="Disordered" evidence="6">
    <location>
        <begin position="128"/>
        <end position="178"/>
    </location>
</feature>
<keyword evidence="2" id="KW-0805">Transcription regulation</keyword>
<protein>
    <recommendedName>
        <fullName evidence="7">BZIP domain-containing protein</fullName>
    </recommendedName>
</protein>
<proteinExistence type="predicted"/>
<organism evidence="8 9">
    <name type="scientific">Patellaria atrata CBS 101060</name>
    <dbReference type="NCBI Taxonomy" id="1346257"/>
    <lineage>
        <taxon>Eukaryota</taxon>
        <taxon>Fungi</taxon>
        <taxon>Dikarya</taxon>
        <taxon>Ascomycota</taxon>
        <taxon>Pezizomycotina</taxon>
        <taxon>Dothideomycetes</taxon>
        <taxon>Dothideomycetes incertae sedis</taxon>
        <taxon>Patellariales</taxon>
        <taxon>Patellariaceae</taxon>
        <taxon>Patellaria</taxon>
    </lineage>
</organism>
<dbReference type="Proteomes" id="UP000799429">
    <property type="component" value="Unassembled WGS sequence"/>
</dbReference>
<keyword evidence="3" id="KW-0238">DNA-binding</keyword>
<dbReference type="OrthoDB" id="1939598at2759"/>
<evidence type="ECO:0000256" key="3">
    <source>
        <dbReference type="ARBA" id="ARBA00023125"/>
    </source>
</evidence>
<dbReference type="InterPro" id="IPR004827">
    <property type="entry name" value="bZIP"/>
</dbReference>
<evidence type="ECO:0000259" key="7">
    <source>
        <dbReference type="PROSITE" id="PS50217"/>
    </source>
</evidence>
<evidence type="ECO:0000256" key="2">
    <source>
        <dbReference type="ARBA" id="ARBA00023015"/>
    </source>
</evidence>
<dbReference type="GO" id="GO:0000977">
    <property type="term" value="F:RNA polymerase II transcription regulatory region sequence-specific DNA binding"/>
    <property type="evidence" value="ECO:0007669"/>
    <property type="project" value="TreeGrafter"/>
</dbReference>
<gene>
    <name evidence="8" type="ORF">M501DRAFT_1009879</name>
</gene>
<name>A0A9P4SDK6_9PEZI</name>
<keyword evidence="5" id="KW-0539">Nucleus</keyword>
<comment type="caution">
    <text evidence="8">The sequence shown here is derived from an EMBL/GenBank/DDBJ whole genome shotgun (WGS) entry which is preliminary data.</text>
</comment>
<evidence type="ECO:0000313" key="8">
    <source>
        <dbReference type="EMBL" id="KAF2840617.1"/>
    </source>
</evidence>
<evidence type="ECO:0000256" key="5">
    <source>
        <dbReference type="ARBA" id="ARBA00023242"/>
    </source>
</evidence>
<feature type="compositionally biased region" description="Basic and acidic residues" evidence="6">
    <location>
        <begin position="157"/>
        <end position="168"/>
    </location>
</feature>
<dbReference type="EMBL" id="MU006092">
    <property type="protein sequence ID" value="KAF2840617.1"/>
    <property type="molecule type" value="Genomic_DNA"/>
</dbReference>
<dbReference type="PANTHER" id="PTHR13044">
    <property type="entry name" value="ACTIVATING TRANSCRIPTION FACTOR ATF 4/5"/>
    <property type="match status" value="1"/>
</dbReference>
<feature type="region of interest" description="Disordered" evidence="6">
    <location>
        <begin position="240"/>
        <end position="264"/>
    </location>
</feature>
<keyword evidence="9" id="KW-1185">Reference proteome</keyword>
<feature type="domain" description="BZIP" evidence="7">
    <location>
        <begin position="165"/>
        <end position="224"/>
    </location>
</feature>
<sequence length="264" mass="29428">MSVYNGRRGPNVSQYVAGLNTIPTTNEIPQEQNFLDNDLAMFTNTEFFDFENIDTDFSKLGEFSGEGPDGLPPAPFHSNHNSAVLNNDFAVPDFSSYPHLSHDSTSANLQSSQHNQYAFQNITSPVSASPISARPSVAGDKRKLDALSPTSNVAMEEASRLAADEDKRRRNTAASARFRVKKKQREQALEKSAKEMTEKVHTLETRVGQLEMENRWLKNLITEKNDGKADIQELYKQFTKEKEAAEARSNGEHTDGVGTRSTKE</sequence>
<dbReference type="PROSITE" id="PS50217">
    <property type="entry name" value="BZIP"/>
    <property type="match status" value="1"/>
</dbReference>
<dbReference type="PROSITE" id="PS00036">
    <property type="entry name" value="BZIP_BASIC"/>
    <property type="match status" value="1"/>
</dbReference>
<dbReference type="AlphaFoldDB" id="A0A9P4SDK6"/>
<dbReference type="SUPFAM" id="SSF57959">
    <property type="entry name" value="Leucine zipper domain"/>
    <property type="match status" value="1"/>
</dbReference>
<dbReference type="FunFam" id="1.20.5.170:FF:000075">
    <property type="entry name" value="BZIP transcription factor (MetR)"/>
    <property type="match status" value="1"/>
</dbReference>
<dbReference type="CDD" id="cd14705">
    <property type="entry name" value="bZIP_Zip1"/>
    <property type="match status" value="1"/>
</dbReference>
<dbReference type="Gene3D" id="1.20.5.170">
    <property type="match status" value="1"/>
</dbReference>
<evidence type="ECO:0000256" key="1">
    <source>
        <dbReference type="ARBA" id="ARBA00004123"/>
    </source>
</evidence>
<dbReference type="Pfam" id="PF07716">
    <property type="entry name" value="bZIP_2"/>
    <property type="match status" value="1"/>
</dbReference>
<evidence type="ECO:0000313" key="9">
    <source>
        <dbReference type="Proteomes" id="UP000799429"/>
    </source>
</evidence>
<dbReference type="InterPro" id="IPR046347">
    <property type="entry name" value="bZIP_sf"/>
</dbReference>
<dbReference type="SMART" id="SM00338">
    <property type="entry name" value="BRLZ"/>
    <property type="match status" value="1"/>
</dbReference>
<dbReference type="PANTHER" id="PTHR13044:SF14">
    <property type="entry name" value="CRYPTOCEPHAL, ISOFORM A"/>
    <property type="match status" value="1"/>
</dbReference>
<dbReference type="GO" id="GO:0001228">
    <property type="term" value="F:DNA-binding transcription activator activity, RNA polymerase II-specific"/>
    <property type="evidence" value="ECO:0007669"/>
    <property type="project" value="TreeGrafter"/>
</dbReference>
<dbReference type="GO" id="GO:0005634">
    <property type="term" value="C:nucleus"/>
    <property type="evidence" value="ECO:0007669"/>
    <property type="project" value="UniProtKB-SubCell"/>
</dbReference>
<accession>A0A9P4SDK6</accession>
<evidence type="ECO:0000256" key="6">
    <source>
        <dbReference type="SAM" id="MobiDB-lite"/>
    </source>
</evidence>
<evidence type="ECO:0000256" key="4">
    <source>
        <dbReference type="ARBA" id="ARBA00023163"/>
    </source>
</evidence>